<dbReference type="PANTHER" id="PTHR33269:SF17">
    <property type="entry name" value="NADH-UBIQUINONE OXIDOREDUCTASE CHAIN 6"/>
    <property type="match status" value="1"/>
</dbReference>
<keyword evidence="2" id="KW-1003">Cell membrane</keyword>
<evidence type="ECO:0000313" key="3">
    <source>
        <dbReference type="EMBL" id="MDI9232450.1"/>
    </source>
</evidence>
<feature type="transmembrane region" description="Helical" evidence="2">
    <location>
        <begin position="55"/>
        <end position="79"/>
    </location>
</feature>
<keyword evidence="2" id="KW-1133">Transmembrane helix</keyword>
<comment type="function">
    <text evidence="2">NDH-1 shuttles electrons from NADH, via FMN and iron-sulfur (Fe-S) centers, to quinones in the respiratory chain. Couples the redox reaction to proton translocation (for every two electrons transferred, four hydrogen ions are translocated across the cytoplasmic membrane), and thus conserves the redox energy in a proton gradient.</text>
</comment>
<accession>A0ABT6X2W2</accession>
<organism evidence="3 4">
    <name type="scientific">Limnohabitans lacus</name>
    <dbReference type="NCBI Taxonomy" id="3045173"/>
    <lineage>
        <taxon>Bacteria</taxon>
        <taxon>Pseudomonadati</taxon>
        <taxon>Pseudomonadota</taxon>
        <taxon>Betaproteobacteria</taxon>
        <taxon>Burkholderiales</taxon>
        <taxon>Comamonadaceae</taxon>
        <taxon>Limnohabitans</taxon>
    </lineage>
</organism>
<keyword evidence="4" id="KW-1185">Reference proteome</keyword>
<name>A0ABT6X2W2_9BURK</name>
<keyword evidence="2" id="KW-0520">NAD</keyword>
<feature type="transmembrane region" description="Helical" evidence="2">
    <location>
        <begin position="31"/>
        <end position="49"/>
    </location>
</feature>
<feature type="transmembrane region" description="Helical" evidence="2">
    <location>
        <begin position="144"/>
        <end position="167"/>
    </location>
</feature>
<evidence type="ECO:0000256" key="2">
    <source>
        <dbReference type="RuleBase" id="RU004429"/>
    </source>
</evidence>
<evidence type="ECO:0000313" key="4">
    <source>
        <dbReference type="Proteomes" id="UP001431902"/>
    </source>
</evidence>
<proteinExistence type="inferred from homology"/>
<evidence type="ECO:0000256" key="1">
    <source>
        <dbReference type="ARBA" id="ARBA00005698"/>
    </source>
</evidence>
<gene>
    <name evidence="3" type="ORF">QLQ16_01215</name>
</gene>
<sequence length="214" mass="22951">MDVKTGFFYLFSVVLMFSAFRVVTARNPVHAVLYLMLAFSQASAIWLLLGAEFLAITLVLVYLGAVMVLFLFVVMMLDINIDTLRQGFWKHFPLAATLGAIVALEMAAVLMSGFRLSQAPAAVAGSVAQASNAKALGILLYTEYLMPIQIAAAILLVAMVAAIALTLRERKDSKAINPSIQVRVRATDRLSVVHVAATQAAPAPVAADAAQENK</sequence>
<comment type="catalytic activity">
    <reaction evidence="2">
        <text>a quinone + NADH + 5 H(+)(in) = a quinol + NAD(+) + 4 H(+)(out)</text>
        <dbReference type="Rhea" id="RHEA:57888"/>
        <dbReference type="ChEBI" id="CHEBI:15378"/>
        <dbReference type="ChEBI" id="CHEBI:24646"/>
        <dbReference type="ChEBI" id="CHEBI:57540"/>
        <dbReference type="ChEBI" id="CHEBI:57945"/>
        <dbReference type="ChEBI" id="CHEBI:132124"/>
    </reaction>
</comment>
<dbReference type="Proteomes" id="UP001431902">
    <property type="component" value="Unassembled WGS sequence"/>
</dbReference>
<comment type="similarity">
    <text evidence="1 2">Belongs to the complex I subunit 6 family.</text>
</comment>
<reference evidence="3" key="1">
    <citation type="submission" date="2023-05" db="EMBL/GenBank/DDBJ databases">
        <title>Limnohabitans sp. strain HM2-2 Genome sequencing and assembly.</title>
        <authorList>
            <person name="Jung Y."/>
        </authorList>
    </citation>
    <scope>NUCLEOTIDE SEQUENCE</scope>
    <source>
        <strain evidence="3">HM2-2</strain>
    </source>
</reference>
<dbReference type="GO" id="GO:0050136">
    <property type="term" value="F:NADH dehydrogenase (quinone) (non-electrogenic) activity"/>
    <property type="evidence" value="ECO:0007669"/>
    <property type="project" value="UniProtKB-EC"/>
</dbReference>
<comment type="subcellular location">
    <subcellularLocation>
        <location evidence="2">Cell membrane</location>
        <topology evidence="2">Multi-pass membrane protein</topology>
    </subcellularLocation>
</comment>
<keyword evidence="2" id="KW-0812">Transmembrane</keyword>
<dbReference type="PANTHER" id="PTHR33269">
    <property type="entry name" value="NADH-UBIQUINONE OXIDOREDUCTASE CHAIN 6"/>
    <property type="match status" value="1"/>
</dbReference>
<comment type="caution">
    <text evidence="3">The sequence shown here is derived from an EMBL/GenBank/DDBJ whole genome shotgun (WGS) entry which is preliminary data.</text>
</comment>
<feature type="transmembrane region" description="Helical" evidence="2">
    <location>
        <begin position="91"/>
        <end position="111"/>
    </location>
</feature>
<dbReference type="Gene3D" id="1.20.120.1200">
    <property type="entry name" value="NADH-ubiquinone/plastoquinone oxidoreductase chain 6, subunit NuoJ"/>
    <property type="match status" value="1"/>
</dbReference>
<dbReference type="Pfam" id="PF00499">
    <property type="entry name" value="Oxidored_q3"/>
    <property type="match status" value="1"/>
</dbReference>
<dbReference type="InterPro" id="IPR001457">
    <property type="entry name" value="NADH_UbQ/plastoQ_OxRdtase_su6"/>
</dbReference>
<protein>
    <recommendedName>
        <fullName evidence="2">NADH-quinone oxidoreductase subunit J</fullName>
        <ecNumber evidence="2">7.1.1.-</ecNumber>
    </recommendedName>
</protein>
<keyword evidence="3" id="KW-0560">Oxidoreductase</keyword>
<dbReference type="InterPro" id="IPR042106">
    <property type="entry name" value="Nuo/plastoQ_OxRdtase_6_NuoJ"/>
</dbReference>
<dbReference type="RefSeq" id="WP_283222858.1">
    <property type="nucleotide sequence ID" value="NZ_JASGBH010000001.1"/>
</dbReference>
<dbReference type="EC" id="7.1.1.-" evidence="2"/>
<keyword evidence="2" id="KW-0874">Quinone</keyword>
<feature type="transmembrane region" description="Helical" evidence="2">
    <location>
        <begin position="6"/>
        <end position="24"/>
    </location>
</feature>
<dbReference type="EMBL" id="JASGBH010000001">
    <property type="protein sequence ID" value="MDI9232450.1"/>
    <property type="molecule type" value="Genomic_DNA"/>
</dbReference>
<keyword evidence="2" id="KW-0472">Membrane</keyword>
<dbReference type="NCBIfam" id="NF005164">
    <property type="entry name" value="PRK06638.1-4"/>
    <property type="match status" value="1"/>
</dbReference>